<dbReference type="EMBL" id="JAGYPE010000008">
    <property type="protein sequence ID" value="MBS4187356.1"/>
    <property type="molecule type" value="Genomic_DNA"/>
</dbReference>
<gene>
    <name evidence="3" type="ORF">KHB02_38960</name>
</gene>
<protein>
    <submittedName>
        <fullName evidence="3">Uncharacterized protein</fullName>
    </submittedName>
</protein>
<sequence length="168" mass="16697">MDITEGDPRRALVGLIGAAALSIALTGCAVAPGGTGTPSPAAVSSSPDSATGAAGDSPPQYSLNKRHHDRTELTAEAEAQLQGARTRVLQELSALPAPVAEDAVVTALSDAGAVDTWSTTDLADGTVHFETAAEESGCLIGTVTRAGSAAIEVGGWVLDGGCHALDGH</sequence>
<name>A0A942YD92_9BACI</name>
<evidence type="ECO:0000256" key="1">
    <source>
        <dbReference type="SAM" id="MobiDB-lite"/>
    </source>
</evidence>
<accession>A0A942YD92</accession>
<feature type="compositionally biased region" description="Low complexity" evidence="1">
    <location>
        <begin position="38"/>
        <end position="50"/>
    </location>
</feature>
<feature type="region of interest" description="Disordered" evidence="1">
    <location>
        <begin position="35"/>
        <end position="71"/>
    </location>
</feature>
<keyword evidence="2" id="KW-0472">Membrane</keyword>
<keyword evidence="2" id="KW-0812">Transmembrane</keyword>
<organism evidence="3">
    <name type="scientific">Neobacillus citreus</name>
    <dbReference type="NCBI Taxonomy" id="2833578"/>
    <lineage>
        <taxon>Bacteria</taxon>
        <taxon>Bacillati</taxon>
        <taxon>Bacillota</taxon>
        <taxon>Bacilli</taxon>
        <taxon>Bacillales</taxon>
        <taxon>Bacillaceae</taxon>
        <taxon>Neobacillus</taxon>
    </lineage>
</organism>
<dbReference type="AlphaFoldDB" id="A0A942YD92"/>
<feature type="transmembrane region" description="Helical" evidence="2">
    <location>
        <begin position="12"/>
        <end position="34"/>
    </location>
</feature>
<evidence type="ECO:0000256" key="2">
    <source>
        <dbReference type="SAM" id="Phobius"/>
    </source>
</evidence>
<proteinExistence type="predicted"/>
<evidence type="ECO:0000313" key="3">
    <source>
        <dbReference type="EMBL" id="MBS4187356.1"/>
    </source>
</evidence>
<comment type="caution">
    <text evidence="3">The sequence shown here is derived from an EMBL/GenBank/DDBJ whole genome shotgun (WGS) entry which is preliminary data.</text>
</comment>
<reference evidence="3" key="1">
    <citation type="submission" date="2021-05" db="EMBL/GenBank/DDBJ databases">
        <title>Novel Bacillus species.</title>
        <authorList>
            <person name="Liu G."/>
        </authorList>
    </citation>
    <scope>NUCLEOTIDE SEQUENCE</scope>
    <source>
        <strain evidence="3">FJAT-50051</strain>
    </source>
</reference>
<keyword evidence="2" id="KW-1133">Transmembrane helix</keyword>